<evidence type="ECO:0000256" key="1">
    <source>
        <dbReference type="SAM" id="MobiDB-lite"/>
    </source>
</evidence>
<organism evidence="2">
    <name type="scientific">Anguilla anguilla</name>
    <name type="common">European freshwater eel</name>
    <name type="synonym">Muraena anguilla</name>
    <dbReference type="NCBI Taxonomy" id="7936"/>
    <lineage>
        <taxon>Eukaryota</taxon>
        <taxon>Metazoa</taxon>
        <taxon>Chordata</taxon>
        <taxon>Craniata</taxon>
        <taxon>Vertebrata</taxon>
        <taxon>Euteleostomi</taxon>
        <taxon>Actinopterygii</taxon>
        <taxon>Neopterygii</taxon>
        <taxon>Teleostei</taxon>
        <taxon>Anguilliformes</taxon>
        <taxon>Anguillidae</taxon>
        <taxon>Anguilla</taxon>
    </lineage>
</organism>
<reference evidence="2" key="2">
    <citation type="journal article" date="2015" name="Fish Shellfish Immunol.">
        <title>Early steps in the European eel (Anguilla anguilla)-Vibrio vulnificus interaction in the gills: Role of the RtxA13 toxin.</title>
        <authorList>
            <person name="Callol A."/>
            <person name="Pajuelo D."/>
            <person name="Ebbesson L."/>
            <person name="Teles M."/>
            <person name="MacKenzie S."/>
            <person name="Amaro C."/>
        </authorList>
    </citation>
    <scope>NUCLEOTIDE SEQUENCE</scope>
</reference>
<name>A0A0E9Q2R2_ANGAN</name>
<accession>A0A0E9Q2R2</accession>
<sequence length="34" mass="3745">MALRMASLFGSTPGRFPRRFAGTPDPACRNRLPP</sequence>
<feature type="region of interest" description="Disordered" evidence="1">
    <location>
        <begin position="1"/>
        <end position="34"/>
    </location>
</feature>
<dbReference type="EMBL" id="GBXM01097543">
    <property type="protein sequence ID" value="JAH11034.1"/>
    <property type="molecule type" value="Transcribed_RNA"/>
</dbReference>
<dbReference type="AlphaFoldDB" id="A0A0E9Q2R2"/>
<proteinExistence type="predicted"/>
<reference evidence="2" key="1">
    <citation type="submission" date="2014-11" db="EMBL/GenBank/DDBJ databases">
        <authorList>
            <person name="Amaro Gonzalez C."/>
        </authorList>
    </citation>
    <scope>NUCLEOTIDE SEQUENCE</scope>
</reference>
<evidence type="ECO:0000313" key="2">
    <source>
        <dbReference type="EMBL" id="JAH11034.1"/>
    </source>
</evidence>
<protein>
    <submittedName>
        <fullName evidence="2">Uncharacterized protein</fullName>
    </submittedName>
</protein>